<evidence type="ECO:0000313" key="2">
    <source>
        <dbReference type="EMBL" id="VVC02617.1"/>
    </source>
</evidence>
<comment type="caution">
    <text evidence="2">The sequence shown here is derived from an EMBL/GenBank/DDBJ whole genome shotgun (WGS) entry which is preliminary data.</text>
</comment>
<organism evidence="2 3">
    <name type="scientific">Candidatus Bilamarchaeum dharawalense</name>
    <dbReference type="NCBI Taxonomy" id="2885759"/>
    <lineage>
        <taxon>Archaea</taxon>
        <taxon>Candidatus Micrarchaeota</taxon>
        <taxon>Candidatus Micrarchaeia</taxon>
        <taxon>Candidatus Anstonellales</taxon>
        <taxon>Candidatus Bilamarchaeaceae</taxon>
        <taxon>Candidatus Bilamarchaeum</taxon>
    </lineage>
</organism>
<evidence type="ECO:0000256" key="1">
    <source>
        <dbReference type="SAM" id="Phobius"/>
    </source>
</evidence>
<proteinExistence type="predicted"/>
<dbReference type="Proteomes" id="UP000789941">
    <property type="component" value="Unassembled WGS sequence"/>
</dbReference>
<dbReference type="AlphaFoldDB" id="A0A5E4LNX9"/>
<gene>
    <name evidence="2" type="ORF">LFW2832_00116</name>
</gene>
<protein>
    <submittedName>
        <fullName evidence="2">Uncharacterized protein</fullName>
    </submittedName>
</protein>
<feature type="transmembrane region" description="Helical" evidence="1">
    <location>
        <begin position="187"/>
        <end position="211"/>
    </location>
</feature>
<name>A0A5E4LNX9_9ARCH</name>
<keyword evidence="1" id="KW-0812">Transmembrane</keyword>
<feature type="transmembrane region" description="Helical" evidence="1">
    <location>
        <begin position="20"/>
        <end position="42"/>
    </location>
</feature>
<sequence>MSDSSKYKNKGDKFPWKKLLYFASILVALVGSFILLIVTFMIHDALDKTQSTVLSNVDAVIQDLVSLETALITLESEVSTVNQSLDDLYSAFVPLSDGMNKTGNTLISLADSLSLIPTIGPTIPTASLRETSLSLKDSANKLSETASGLVDHKQGVADIADAIGNIKNDLHTQRENLQQTKKSIADIFGLIKLANILFFVVVLCMFGTFLMNSVAGLI</sequence>
<accession>A0A5E4LNX9</accession>
<evidence type="ECO:0000313" key="3">
    <source>
        <dbReference type="Proteomes" id="UP000789941"/>
    </source>
</evidence>
<reference evidence="2 3" key="1">
    <citation type="submission" date="2019-08" db="EMBL/GenBank/DDBJ databases">
        <authorList>
            <person name="Vazquez-Campos X."/>
        </authorList>
    </citation>
    <scope>NUCLEOTIDE SEQUENCE [LARGE SCALE GENOMIC DNA]</scope>
    <source>
        <strain evidence="2">LFW-283_2</strain>
    </source>
</reference>
<dbReference type="EMBL" id="CABMJJ010000001">
    <property type="protein sequence ID" value="VVC02617.1"/>
    <property type="molecule type" value="Genomic_DNA"/>
</dbReference>
<keyword evidence="1" id="KW-0472">Membrane</keyword>
<keyword evidence="1" id="KW-1133">Transmembrane helix</keyword>